<dbReference type="InterPro" id="IPR038694">
    <property type="entry name" value="DUF427_sf"/>
</dbReference>
<dbReference type="Pfam" id="PF04248">
    <property type="entry name" value="NTP_transf_9"/>
    <property type="match status" value="1"/>
</dbReference>
<proteinExistence type="predicted"/>
<dbReference type="Proteomes" id="UP000091956">
    <property type="component" value="Unassembled WGS sequence"/>
</dbReference>
<keyword evidence="3" id="KW-1185">Reference proteome</keyword>
<evidence type="ECO:0000259" key="1">
    <source>
        <dbReference type="Pfam" id="PF04248"/>
    </source>
</evidence>
<dbReference type="PANTHER" id="PTHR34310:SF5">
    <property type="entry name" value="DUF427 DOMAIN PROTEIN (AFU_ORTHOLOGUE AFUA_3G02220)"/>
    <property type="match status" value="1"/>
</dbReference>
<evidence type="ECO:0000313" key="2">
    <source>
        <dbReference type="EMBL" id="OBT92890.1"/>
    </source>
</evidence>
<dbReference type="EMBL" id="KV460260">
    <property type="protein sequence ID" value="OBT92890.1"/>
    <property type="molecule type" value="Genomic_DNA"/>
</dbReference>
<dbReference type="RefSeq" id="XP_018126623.1">
    <property type="nucleotide sequence ID" value="XM_018278330.2"/>
</dbReference>
<dbReference type="PANTHER" id="PTHR34310">
    <property type="entry name" value="DUF427 DOMAIN PROTEIN (AFU_ORTHOLOGUE AFUA_3G02220)"/>
    <property type="match status" value="1"/>
</dbReference>
<dbReference type="OrthoDB" id="18996at2759"/>
<evidence type="ECO:0000313" key="3">
    <source>
        <dbReference type="Proteomes" id="UP000091956"/>
    </source>
</evidence>
<reference evidence="2 3" key="1">
    <citation type="submission" date="2016-03" db="EMBL/GenBank/DDBJ databases">
        <title>Comparative genomics of Pseudogymnoascus destructans, the fungus causing white-nose syndrome of bats.</title>
        <authorList>
            <person name="Palmer J.M."/>
            <person name="Drees K.P."/>
            <person name="Foster J.T."/>
            <person name="Lindner D.L."/>
        </authorList>
    </citation>
    <scope>NUCLEOTIDE SEQUENCE [LARGE SCALE GENOMIC DNA]</scope>
    <source>
        <strain evidence="2 3">UAMH 10579</strain>
    </source>
</reference>
<dbReference type="AlphaFoldDB" id="A0A1B8GAN8"/>
<dbReference type="InterPro" id="IPR007361">
    <property type="entry name" value="DUF427"/>
</dbReference>
<accession>A0A1B8GAN8</accession>
<dbReference type="Gene3D" id="2.170.150.40">
    <property type="entry name" value="Domain of unknown function (DUF427)"/>
    <property type="match status" value="1"/>
</dbReference>
<protein>
    <recommendedName>
        <fullName evidence="1">DUF427 domain-containing protein</fullName>
    </recommendedName>
</protein>
<gene>
    <name evidence="2" type="ORF">VE01_08912</name>
</gene>
<name>A0A1B8GAN8_9PEZI</name>
<sequence length="97" mass="11059">MHATATVNGQVIAETDNYEVVEGNIYFPPASVDQKVFTKSDTHTHCPWKGDASYYNITTGKTELKDAAWYYPETFEKANHIKNYVAFYKTKVDVKSE</sequence>
<reference evidence="3" key="2">
    <citation type="journal article" date="2018" name="Nat. Commun.">
        <title>Extreme sensitivity to ultraviolet light in the fungal pathogen causing white-nose syndrome of bats.</title>
        <authorList>
            <person name="Palmer J.M."/>
            <person name="Drees K.P."/>
            <person name="Foster J.T."/>
            <person name="Lindner D.L."/>
        </authorList>
    </citation>
    <scope>NUCLEOTIDE SEQUENCE [LARGE SCALE GENOMIC DNA]</scope>
    <source>
        <strain evidence="3">UAMH 10579</strain>
    </source>
</reference>
<dbReference type="GeneID" id="28842298"/>
<feature type="domain" description="DUF427" evidence="1">
    <location>
        <begin position="4"/>
        <end position="89"/>
    </location>
</feature>
<organism evidence="2 3">
    <name type="scientific">Pseudogymnoascus verrucosus</name>
    <dbReference type="NCBI Taxonomy" id="342668"/>
    <lineage>
        <taxon>Eukaryota</taxon>
        <taxon>Fungi</taxon>
        <taxon>Dikarya</taxon>
        <taxon>Ascomycota</taxon>
        <taxon>Pezizomycotina</taxon>
        <taxon>Leotiomycetes</taxon>
        <taxon>Thelebolales</taxon>
        <taxon>Thelebolaceae</taxon>
        <taxon>Pseudogymnoascus</taxon>
    </lineage>
</organism>